<dbReference type="PROSITE" id="PS50977">
    <property type="entry name" value="HTH_TETR_2"/>
    <property type="match status" value="1"/>
</dbReference>
<feature type="domain" description="HTH tetR-type" evidence="5">
    <location>
        <begin position="5"/>
        <end position="64"/>
    </location>
</feature>
<evidence type="ECO:0000256" key="3">
    <source>
        <dbReference type="ARBA" id="ARBA00023163"/>
    </source>
</evidence>
<dbReference type="Gene3D" id="1.10.357.10">
    <property type="entry name" value="Tetracycline Repressor, domain 2"/>
    <property type="match status" value="1"/>
</dbReference>
<dbReference type="Pfam" id="PF00440">
    <property type="entry name" value="TetR_N"/>
    <property type="match status" value="1"/>
</dbReference>
<dbReference type="PANTHER" id="PTHR30055:SF234">
    <property type="entry name" value="HTH-TYPE TRANSCRIPTIONAL REGULATOR BETI"/>
    <property type="match status" value="1"/>
</dbReference>
<organism evidence="6 7">
    <name type="scientific">Thalassovita litoralis</name>
    <dbReference type="NCBI Taxonomy" id="1010611"/>
    <lineage>
        <taxon>Bacteria</taxon>
        <taxon>Pseudomonadati</taxon>
        <taxon>Pseudomonadota</taxon>
        <taxon>Alphaproteobacteria</taxon>
        <taxon>Rhodobacterales</taxon>
        <taxon>Roseobacteraceae</taxon>
        <taxon>Thalassovita</taxon>
    </lineage>
</organism>
<accession>A0A521FMS5</accession>
<dbReference type="Proteomes" id="UP000316030">
    <property type="component" value="Unassembled WGS sequence"/>
</dbReference>
<evidence type="ECO:0000259" key="5">
    <source>
        <dbReference type="PROSITE" id="PS50977"/>
    </source>
</evidence>
<evidence type="ECO:0000313" key="6">
    <source>
        <dbReference type="EMBL" id="SMO97523.1"/>
    </source>
</evidence>
<protein>
    <submittedName>
        <fullName evidence="6">Transcriptional regulator, TetR family</fullName>
    </submittedName>
</protein>
<dbReference type="InterPro" id="IPR050109">
    <property type="entry name" value="HTH-type_TetR-like_transc_reg"/>
</dbReference>
<dbReference type="EMBL" id="FXTO01000037">
    <property type="protein sequence ID" value="SMO97523.1"/>
    <property type="molecule type" value="Genomic_DNA"/>
</dbReference>
<dbReference type="GO" id="GO:0000976">
    <property type="term" value="F:transcription cis-regulatory region binding"/>
    <property type="evidence" value="ECO:0007669"/>
    <property type="project" value="TreeGrafter"/>
</dbReference>
<dbReference type="InterPro" id="IPR001647">
    <property type="entry name" value="HTH_TetR"/>
</dbReference>
<gene>
    <name evidence="6" type="ORF">SAMN06265173_1371</name>
</gene>
<evidence type="ECO:0000313" key="7">
    <source>
        <dbReference type="Proteomes" id="UP000316030"/>
    </source>
</evidence>
<feature type="DNA-binding region" description="H-T-H motif" evidence="4">
    <location>
        <begin position="27"/>
        <end position="46"/>
    </location>
</feature>
<dbReference type="GO" id="GO:0003700">
    <property type="term" value="F:DNA-binding transcription factor activity"/>
    <property type="evidence" value="ECO:0007669"/>
    <property type="project" value="TreeGrafter"/>
</dbReference>
<dbReference type="AlphaFoldDB" id="A0A521FMS5"/>
<dbReference type="RefSeq" id="WP_142494722.1">
    <property type="nucleotide sequence ID" value="NZ_FXTO01000037.1"/>
</dbReference>
<proteinExistence type="predicted"/>
<dbReference type="InterPro" id="IPR009057">
    <property type="entry name" value="Homeodomain-like_sf"/>
</dbReference>
<evidence type="ECO:0000256" key="1">
    <source>
        <dbReference type="ARBA" id="ARBA00023015"/>
    </source>
</evidence>
<dbReference type="SUPFAM" id="SSF46689">
    <property type="entry name" value="Homeodomain-like"/>
    <property type="match status" value="1"/>
</dbReference>
<keyword evidence="2 4" id="KW-0238">DNA-binding</keyword>
<evidence type="ECO:0000256" key="2">
    <source>
        <dbReference type="ARBA" id="ARBA00023125"/>
    </source>
</evidence>
<sequence>MNKPISMRDRILNAAAAILVEYGTQASMSKIAARAGVSAGSLYNYFESKDVLLRAVYENLAEAMIHALTANADPQAPAPQRLEHYIDSYISFIWSDPNRAILFEYLSNVPLLPPEDMIQAFSASSEHIGNILIDLDQQGWLMQGDLALMGGYIGGAIRNTLKWHRAFGKPLTHADHEQIKTMCIRSIQRQPLPLGSTEH</sequence>
<dbReference type="PRINTS" id="PR00455">
    <property type="entry name" value="HTHTETR"/>
</dbReference>
<keyword evidence="1" id="KW-0805">Transcription regulation</keyword>
<name>A0A521FMS5_9RHOB</name>
<keyword evidence="7" id="KW-1185">Reference proteome</keyword>
<dbReference type="PANTHER" id="PTHR30055">
    <property type="entry name" value="HTH-TYPE TRANSCRIPTIONAL REGULATOR RUTR"/>
    <property type="match status" value="1"/>
</dbReference>
<reference evidence="6 7" key="1">
    <citation type="submission" date="2017-05" db="EMBL/GenBank/DDBJ databases">
        <authorList>
            <person name="Varghese N."/>
            <person name="Submissions S."/>
        </authorList>
    </citation>
    <scope>NUCLEOTIDE SEQUENCE [LARGE SCALE GENOMIC DNA]</scope>
    <source>
        <strain evidence="6 7">DSM 29506</strain>
    </source>
</reference>
<keyword evidence="3" id="KW-0804">Transcription</keyword>
<dbReference type="OrthoDB" id="9811084at2"/>
<evidence type="ECO:0000256" key="4">
    <source>
        <dbReference type="PROSITE-ProRule" id="PRU00335"/>
    </source>
</evidence>